<gene>
    <name evidence="14" type="primary">Timp1</name>
    <name evidence="14" type="ORF">GTO93_0016868</name>
</gene>
<dbReference type="InterPro" id="IPR027465">
    <property type="entry name" value="TIMP_C"/>
</dbReference>
<dbReference type="PROSITE" id="PS00288">
    <property type="entry name" value="TIMP"/>
    <property type="match status" value="1"/>
</dbReference>
<keyword evidence="9" id="KW-1015">Disulfide bond</keyword>
<feature type="signal peptide" evidence="12">
    <location>
        <begin position="1"/>
        <end position="24"/>
    </location>
</feature>
<reference evidence="14" key="1">
    <citation type="journal article" date="2021" name="Cell">
        <title>Tracing the genetic footprints of vertebrate landing in non-teleost ray-finned fishes.</title>
        <authorList>
            <person name="Bi X."/>
            <person name="Wang K."/>
            <person name="Yang L."/>
            <person name="Pan H."/>
            <person name="Jiang H."/>
            <person name="Wei Q."/>
            <person name="Fang M."/>
            <person name="Yu H."/>
            <person name="Zhu C."/>
            <person name="Cai Y."/>
            <person name="He Y."/>
            <person name="Gan X."/>
            <person name="Zeng H."/>
            <person name="Yu D."/>
            <person name="Zhu Y."/>
            <person name="Jiang H."/>
            <person name="Qiu Q."/>
            <person name="Yang H."/>
            <person name="Zhang Y.E."/>
            <person name="Wang W."/>
            <person name="Zhu M."/>
            <person name="He S."/>
            <person name="Zhang G."/>
        </authorList>
    </citation>
    <scope>NUCLEOTIDE SEQUENCE</scope>
    <source>
        <strain evidence="14">Pddl_001</strain>
    </source>
</reference>
<keyword evidence="8" id="KW-0862">Zinc</keyword>
<dbReference type="SMART" id="SM00206">
    <property type="entry name" value="NTR"/>
    <property type="match status" value="1"/>
</dbReference>
<evidence type="ECO:0000256" key="12">
    <source>
        <dbReference type="SAM" id="SignalP"/>
    </source>
</evidence>
<evidence type="ECO:0000256" key="11">
    <source>
        <dbReference type="ARBA" id="ARBA00030102"/>
    </source>
</evidence>
<evidence type="ECO:0000256" key="5">
    <source>
        <dbReference type="ARBA" id="ARBA00022608"/>
    </source>
</evidence>
<evidence type="ECO:0000256" key="7">
    <source>
        <dbReference type="ARBA" id="ARBA00022723"/>
    </source>
</evidence>
<dbReference type="SUPFAM" id="SSF50242">
    <property type="entry name" value="TIMP-like"/>
    <property type="match status" value="1"/>
</dbReference>
<dbReference type="Pfam" id="PF00965">
    <property type="entry name" value="TIMP"/>
    <property type="match status" value="1"/>
</dbReference>
<keyword evidence="7" id="KW-0479">Metal-binding</keyword>
<name>A0ABS2YL80_POLSP</name>
<evidence type="ECO:0000313" key="15">
    <source>
        <dbReference type="Proteomes" id="UP001166093"/>
    </source>
</evidence>
<feature type="domain" description="NTR" evidence="13">
    <location>
        <begin position="25"/>
        <end position="152"/>
    </location>
</feature>
<evidence type="ECO:0000256" key="8">
    <source>
        <dbReference type="ARBA" id="ARBA00022833"/>
    </source>
</evidence>
<organism evidence="14 15">
    <name type="scientific">Polyodon spathula</name>
    <name type="common">North American paddlefish</name>
    <name type="synonym">Squalus spathula</name>
    <dbReference type="NCBI Taxonomy" id="7913"/>
    <lineage>
        <taxon>Eukaryota</taxon>
        <taxon>Metazoa</taxon>
        <taxon>Chordata</taxon>
        <taxon>Craniata</taxon>
        <taxon>Vertebrata</taxon>
        <taxon>Euteleostomi</taxon>
        <taxon>Actinopterygii</taxon>
        <taxon>Chondrostei</taxon>
        <taxon>Acipenseriformes</taxon>
        <taxon>Polyodontidae</taxon>
        <taxon>Polyodon</taxon>
    </lineage>
</organism>
<dbReference type="InterPro" id="IPR001820">
    <property type="entry name" value="TIMP"/>
</dbReference>
<dbReference type="InterPro" id="IPR001134">
    <property type="entry name" value="Netrin_domain"/>
</dbReference>
<keyword evidence="10" id="KW-0481">Metalloenzyme inhibitor</keyword>
<dbReference type="PANTHER" id="PTHR11844">
    <property type="entry name" value="METALLOPROTEASE INHIBITOR"/>
    <property type="match status" value="1"/>
</dbReference>
<evidence type="ECO:0000259" key="13">
    <source>
        <dbReference type="PROSITE" id="PS50189"/>
    </source>
</evidence>
<dbReference type="InterPro" id="IPR008993">
    <property type="entry name" value="TIMP-like_OB-fold"/>
</dbReference>
<evidence type="ECO:0000256" key="2">
    <source>
        <dbReference type="ARBA" id="ARBA00011027"/>
    </source>
</evidence>
<protein>
    <recommendedName>
        <fullName evidence="3">Metalloproteinase inhibitor 2</fullName>
    </recommendedName>
    <alternativeName>
        <fullName evidence="11">Tissue inhibitor of metalloproteinases 2</fullName>
    </alternativeName>
</protein>
<feature type="non-terminal residue" evidence="14">
    <location>
        <position position="1"/>
    </location>
</feature>
<dbReference type="Gene3D" id="3.90.370.10">
    <property type="entry name" value="Tissue inhibitor of metalloproteinase-1. Chain B, domain 1"/>
    <property type="match status" value="1"/>
</dbReference>
<feature type="non-terminal residue" evidence="14">
    <location>
        <position position="221"/>
    </location>
</feature>
<keyword evidence="12" id="KW-0732">Signal</keyword>
<keyword evidence="4" id="KW-0964">Secreted</keyword>
<dbReference type="EMBL" id="JAAWVQ010166595">
    <property type="protein sequence ID" value="MBN3287510.1"/>
    <property type="molecule type" value="Genomic_DNA"/>
</dbReference>
<evidence type="ECO:0000256" key="9">
    <source>
        <dbReference type="ARBA" id="ARBA00023157"/>
    </source>
</evidence>
<dbReference type="Proteomes" id="UP001166093">
    <property type="component" value="Unassembled WGS sequence"/>
</dbReference>
<comment type="caution">
    <text evidence="14">The sequence shown here is derived from an EMBL/GenBank/DDBJ whole genome shotgun (WGS) entry which is preliminary data.</text>
</comment>
<keyword evidence="5" id="KW-0483">Metalloprotease inhibitor</keyword>
<evidence type="ECO:0000256" key="4">
    <source>
        <dbReference type="ARBA" id="ARBA00022525"/>
    </source>
</evidence>
<comment type="similarity">
    <text evidence="2">Belongs to the protease inhibitor I35 (TIMP) family.</text>
</comment>
<dbReference type="PANTHER" id="PTHR11844:SF24">
    <property type="entry name" value="METALLOPROTEINASE INHIBITOR 2"/>
    <property type="match status" value="1"/>
</dbReference>
<sequence length="221" mass="24637">MSSQACALFSSLLVALWFGELTNACTCGPQHPQTAFCNSDVVIRGKIVSSEEVDLENRTDGTGMWMRYEIKQTKMFKGFERLSEVQYVYTPRDEGLCGFEPRAAAKETEFLFSGMLTVGDRLTVTLCSFIQPWNNLSPAQRKGLMHTYKRNCDCRITPCNSIPCQLSTEAECLWTDGLFSHGWDHLQARQYACVHQGDGSCTWAAQKPAQQASGLHGASNQ</sequence>
<evidence type="ECO:0000256" key="6">
    <source>
        <dbReference type="ARBA" id="ARBA00022690"/>
    </source>
</evidence>
<proteinExistence type="inferred from homology"/>
<keyword evidence="6" id="KW-0646">Protease inhibitor</keyword>
<evidence type="ECO:0000256" key="3">
    <source>
        <dbReference type="ARBA" id="ARBA00013520"/>
    </source>
</evidence>
<feature type="chain" id="PRO_5045402362" description="Metalloproteinase inhibitor 2" evidence="12">
    <location>
        <begin position="25"/>
        <end position="221"/>
    </location>
</feature>
<keyword evidence="15" id="KW-1185">Reference proteome</keyword>
<evidence type="ECO:0000313" key="14">
    <source>
        <dbReference type="EMBL" id="MBN3287510.1"/>
    </source>
</evidence>
<evidence type="ECO:0000256" key="10">
    <source>
        <dbReference type="ARBA" id="ARBA00023215"/>
    </source>
</evidence>
<comment type="subcellular location">
    <subcellularLocation>
        <location evidence="1">Secreted</location>
    </subcellularLocation>
</comment>
<dbReference type="PROSITE" id="PS50189">
    <property type="entry name" value="NTR"/>
    <property type="match status" value="1"/>
</dbReference>
<dbReference type="InterPro" id="IPR030490">
    <property type="entry name" value="TIMP_CS"/>
</dbReference>
<accession>A0ABS2YL80</accession>
<dbReference type="Gene3D" id="2.40.50.120">
    <property type="match status" value="1"/>
</dbReference>
<evidence type="ECO:0000256" key="1">
    <source>
        <dbReference type="ARBA" id="ARBA00004613"/>
    </source>
</evidence>